<keyword evidence="13 17" id="KW-0472">Membrane</keyword>
<evidence type="ECO:0000256" key="2">
    <source>
        <dbReference type="ARBA" id="ARBA00004141"/>
    </source>
</evidence>
<dbReference type="InterPro" id="IPR002241">
    <property type="entry name" value="Glyco_hydro_27"/>
</dbReference>
<keyword evidence="6" id="KW-0813">Transport</keyword>
<keyword evidence="12 17" id="KW-1133">Transmembrane helix</keyword>
<evidence type="ECO:0000256" key="7">
    <source>
        <dbReference type="ARBA" id="ARBA00022692"/>
    </source>
</evidence>
<organism evidence="19">
    <name type="scientific">Fagus sylvatica</name>
    <name type="common">Beechnut</name>
    <dbReference type="NCBI Taxonomy" id="28930"/>
    <lineage>
        <taxon>Eukaryota</taxon>
        <taxon>Viridiplantae</taxon>
        <taxon>Streptophyta</taxon>
        <taxon>Embryophyta</taxon>
        <taxon>Tracheophyta</taxon>
        <taxon>Spermatophyta</taxon>
        <taxon>Magnoliopsida</taxon>
        <taxon>eudicotyledons</taxon>
        <taxon>Gunneridae</taxon>
        <taxon>Pentapetalae</taxon>
        <taxon>rosids</taxon>
        <taxon>fabids</taxon>
        <taxon>Fagales</taxon>
        <taxon>Fagaceae</taxon>
        <taxon>Fagus</taxon>
    </lineage>
</organism>
<accession>A0A2N9F0N3</accession>
<dbReference type="InterPro" id="IPR017871">
    <property type="entry name" value="ABC_transporter-like_CS"/>
</dbReference>
<evidence type="ECO:0000256" key="17">
    <source>
        <dbReference type="SAM" id="Phobius"/>
    </source>
</evidence>
<dbReference type="GO" id="GO:0005886">
    <property type="term" value="C:plasma membrane"/>
    <property type="evidence" value="ECO:0007669"/>
    <property type="project" value="TreeGrafter"/>
</dbReference>
<dbReference type="Pfam" id="PF19055">
    <property type="entry name" value="ABC2_membrane_7"/>
    <property type="match status" value="1"/>
</dbReference>
<feature type="transmembrane region" description="Helical" evidence="17">
    <location>
        <begin position="647"/>
        <end position="666"/>
    </location>
</feature>
<feature type="transmembrane region" description="Helical" evidence="17">
    <location>
        <begin position="726"/>
        <end position="748"/>
    </location>
</feature>
<dbReference type="GO" id="GO:0016887">
    <property type="term" value="F:ATP hydrolysis activity"/>
    <property type="evidence" value="ECO:0007669"/>
    <property type="project" value="InterPro"/>
</dbReference>
<feature type="transmembrane region" description="Helical" evidence="17">
    <location>
        <begin position="618"/>
        <end position="635"/>
    </location>
</feature>
<dbReference type="FunFam" id="2.60.40.1180:FF:000008">
    <property type="entry name" value="Alpha-galactosidase"/>
    <property type="match status" value="1"/>
</dbReference>
<dbReference type="EC" id="3.2.1.22" evidence="5 16"/>
<evidence type="ECO:0000256" key="12">
    <source>
        <dbReference type="ARBA" id="ARBA00022989"/>
    </source>
</evidence>
<dbReference type="Pfam" id="PF00005">
    <property type="entry name" value="ABC_tran"/>
    <property type="match status" value="1"/>
</dbReference>
<dbReference type="GO" id="GO:0004557">
    <property type="term" value="F:alpha-galactosidase activity"/>
    <property type="evidence" value="ECO:0007669"/>
    <property type="project" value="UniProtKB-EC"/>
</dbReference>
<name>A0A2N9F0N3_FAGSY</name>
<proteinExistence type="inferred from homology"/>
<dbReference type="PRINTS" id="PR00740">
    <property type="entry name" value="GLHYDRLASE27"/>
</dbReference>
<dbReference type="SUPFAM" id="SSF51445">
    <property type="entry name" value="(Trans)glycosidases"/>
    <property type="match status" value="1"/>
</dbReference>
<evidence type="ECO:0000256" key="8">
    <source>
        <dbReference type="ARBA" id="ARBA00022729"/>
    </source>
</evidence>
<evidence type="ECO:0000259" key="18">
    <source>
        <dbReference type="PROSITE" id="PS50893"/>
    </source>
</evidence>
<keyword evidence="9" id="KW-0547">Nucleotide-binding</keyword>
<evidence type="ECO:0000256" key="3">
    <source>
        <dbReference type="ARBA" id="ARBA00005814"/>
    </source>
</evidence>
<dbReference type="PROSITE" id="PS50893">
    <property type="entry name" value="ABC_TRANSPORTER_2"/>
    <property type="match status" value="1"/>
</dbReference>
<comment type="catalytic activity">
    <reaction evidence="1 16">
        <text>Hydrolysis of terminal, non-reducing alpha-D-galactose residues in alpha-D-galactosides, including galactose oligosaccharides, galactomannans and galactolipids.</text>
        <dbReference type="EC" id="3.2.1.22"/>
    </reaction>
</comment>
<dbReference type="InterPro" id="IPR013525">
    <property type="entry name" value="ABC2_TM"/>
</dbReference>
<keyword evidence="8" id="KW-0732">Signal</keyword>
<keyword evidence="10 16" id="KW-0378">Hydrolase</keyword>
<feature type="domain" description="ABC transporter" evidence="18">
    <location>
        <begin position="277"/>
        <end position="523"/>
    </location>
</feature>
<dbReference type="FunFam" id="3.40.50.300:FF:000337">
    <property type="entry name" value="ABC transporter G family member 22"/>
    <property type="match status" value="1"/>
</dbReference>
<sequence>MPGSLGHEDQDARTFSEWGIDYLKYDNCYHDGSKPLDRYARMSYALQKVGRPILYAICGALDGKAGNCIFLCFVVVGGGFLFGDALGNDLGQVLTEKYTCRGQEDPAKWASRYGNAWRTTGDIKDNWESITNIADENNIWGRYAGPGRWNDPDMLEVGNGGMSLEEYQSHFSIWAIVKAPLLIGCDIRSASRETLRILGNKEVIDVNQDPLGVQARKIRSKAGLEVWAGPLSMRRVVIVLWNRSQSRAPITVGWGEVGLSPTNPLIVRDLWAFEDVVHTITIKKGGGWFRRKTKSVERLILKGNTGTVLPGELLAILGPSGSGKTTLLSALGGRLSGLTSGSITYNDKPLSVAMKRNTGFVAQHDMFYPYLTVTETLVFTALLRLPNSLTKKDKVSQAEAVIDQLGLTKCKSTIIGGKFVRGISGGERKRVSIGQELLINPSLLFLDEPTTGLDSTVAKRIVMTLWELAKGGRTIVMTIHQPSSRLFYMFYKVLLLSEGNSLYFGKGECVLDYFASVGYAPFVDMNPSDFLLDLANGISSGDSREDRAGVKQALVSAYKSNLSHKVKAELRDSGNDFYIASKYKKSGGWSTTWWQQFSVLLRRGVKERRQESFSAIRVGRILFVAFLVGLLWWQSSPDNIGDRVGLLFFWNQFWGMVPLVQAISIFPRERRMLKKERSSGMYRLSSYFMAMTITDLPIELFLPTLFVIITYWMAGLKSTAINFFQTLFVVLFHVVVAQGLGLAVGALVKDSKTATTTGSVILLTFILLSGYFIKNLKPFISWIQYISLSRYTNKLLLGSQYKADDTYQCASNLTCLVRDFPTIKSVGLDKPGLSVVALLIMLIAGNERSKLEKSVHAVMIGQTSRGPGVSKSLL</sequence>
<dbReference type="InterPro" id="IPR017853">
    <property type="entry name" value="GH"/>
</dbReference>
<evidence type="ECO:0000313" key="19">
    <source>
        <dbReference type="EMBL" id="SPC84536.1"/>
    </source>
</evidence>
<dbReference type="GO" id="GO:0140359">
    <property type="term" value="F:ABC-type transporter activity"/>
    <property type="evidence" value="ECO:0007669"/>
    <property type="project" value="InterPro"/>
</dbReference>
<comment type="similarity">
    <text evidence="3">Belongs to the ABC transporter superfamily. ABCG family. Eye pigment precursor importer (TC 3.A.1.204) subfamily.</text>
</comment>
<evidence type="ECO:0000256" key="6">
    <source>
        <dbReference type="ARBA" id="ARBA00022448"/>
    </source>
</evidence>
<evidence type="ECO:0000256" key="15">
    <source>
        <dbReference type="ARBA" id="ARBA00023295"/>
    </source>
</evidence>
<dbReference type="AlphaFoldDB" id="A0A2N9F0N3"/>
<dbReference type="InterPro" id="IPR043926">
    <property type="entry name" value="ABCG_dom"/>
</dbReference>
<evidence type="ECO:0000256" key="11">
    <source>
        <dbReference type="ARBA" id="ARBA00022840"/>
    </source>
</evidence>
<dbReference type="Gene3D" id="3.40.50.300">
    <property type="entry name" value="P-loop containing nucleotide triphosphate hydrolases"/>
    <property type="match status" value="1"/>
</dbReference>
<dbReference type="PROSITE" id="PS00211">
    <property type="entry name" value="ABC_TRANSPORTER_1"/>
    <property type="match status" value="1"/>
</dbReference>
<evidence type="ECO:0000256" key="4">
    <source>
        <dbReference type="ARBA" id="ARBA00009743"/>
    </source>
</evidence>
<evidence type="ECO:0000256" key="1">
    <source>
        <dbReference type="ARBA" id="ARBA00001255"/>
    </source>
</evidence>
<reference evidence="19" key="1">
    <citation type="submission" date="2018-02" db="EMBL/GenBank/DDBJ databases">
        <authorList>
            <person name="Cohen D.B."/>
            <person name="Kent A.D."/>
        </authorList>
    </citation>
    <scope>NUCLEOTIDE SEQUENCE</scope>
</reference>
<dbReference type="Pfam" id="PF01061">
    <property type="entry name" value="ABC2_membrane"/>
    <property type="match status" value="1"/>
</dbReference>
<evidence type="ECO:0000256" key="16">
    <source>
        <dbReference type="RuleBase" id="RU361168"/>
    </source>
</evidence>
<keyword evidence="7 17" id="KW-0812">Transmembrane</keyword>
<dbReference type="GO" id="GO:0005524">
    <property type="term" value="F:ATP binding"/>
    <property type="evidence" value="ECO:0007669"/>
    <property type="project" value="UniProtKB-KW"/>
</dbReference>
<evidence type="ECO:0000256" key="10">
    <source>
        <dbReference type="ARBA" id="ARBA00022801"/>
    </source>
</evidence>
<dbReference type="InterPro" id="IPR003593">
    <property type="entry name" value="AAA+_ATPase"/>
</dbReference>
<evidence type="ECO:0000256" key="9">
    <source>
        <dbReference type="ARBA" id="ARBA00022741"/>
    </source>
</evidence>
<protein>
    <recommendedName>
        <fullName evidence="5 16">Alpha-galactosidase</fullName>
        <ecNumber evidence="5 16">3.2.1.22</ecNumber>
    </recommendedName>
    <alternativeName>
        <fullName evidence="16">Melibiase</fullName>
    </alternativeName>
</protein>
<dbReference type="SMART" id="SM00382">
    <property type="entry name" value="AAA"/>
    <property type="match status" value="1"/>
</dbReference>
<dbReference type="PANTHER" id="PTHR48041:SF22">
    <property type="entry name" value="ABC TRANSPORTER G FAMILY MEMBER 9"/>
    <property type="match status" value="1"/>
</dbReference>
<dbReference type="InterPro" id="IPR003439">
    <property type="entry name" value="ABC_transporter-like_ATP-bd"/>
</dbReference>
<dbReference type="Gene3D" id="3.20.20.70">
    <property type="entry name" value="Aldolase class I"/>
    <property type="match status" value="2"/>
</dbReference>
<dbReference type="InterPro" id="IPR050352">
    <property type="entry name" value="ABCG_transporters"/>
</dbReference>
<evidence type="ECO:0000256" key="5">
    <source>
        <dbReference type="ARBA" id="ARBA00012755"/>
    </source>
</evidence>
<dbReference type="InterPro" id="IPR027417">
    <property type="entry name" value="P-loop_NTPase"/>
</dbReference>
<dbReference type="Pfam" id="PF17801">
    <property type="entry name" value="Melibiase_C"/>
    <property type="match status" value="1"/>
</dbReference>
<dbReference type="EMBL" id="OIVN01000716">
    <property type="protein sequence ID" value="SPC84536.1"/>
    <property type="molecule type" value="Genomic_DNA"/>
</dbReference>
<dbReference type="SUPFAM" id="SSF52540">
    <property type="entry name" value="P-loop containing nucleoside triphosphate hydrolases"/>
    <property type="match status" value="1"/>
</dbReference>
<dbReference type="Pfam" id="PF16499">
    <property type="entry name" value="Melibiase_2"/>
    <property type="match status" value="2"/>
</dbReference>
<comment type="subcellular location">
    <subcellularLocation>
        <location evidence="2">Membrane</location>
        <topology evidence="2">Multi-pass membrane protein</topology>
    </subcellularLocation>
</comment>
<dbReference type="InterPro" id="IPR013780">
    <property type="entry name" value="Glyco_hydro_b"/>
</dbReference>
<dbReference type="SUPFAM" id="SSF51011">
    <property type="entry name" value="Glycosyl hydrolase domain"/>
    <property type="match status" value="1"/>
</dbReference>
<feature type="transmembrane region" description="Helical" evidence="17">
    <location>
        <begin position="755"/>
        <end position="773"/>
    </location>
</feature>
<comment type="similarity">
    <text evidence="4 16">Belongs to the glycosyl hydrolase 27 family.</text>
</comment>
<dbReference type="GO" id="GO:0005975">
    <property type="term" value="P:carbohydrate metabolic process"/>
    <property type="evidence" value="ECO:0007669"/>
    <property type="project" value="InterPro"/>
</dbReference>
<feature type="transmembrane region" description="Helical" evidence="17">
    <location>
        <begin position="687"/>
        <end position="714"/>
    </location>
</feature>
<evidence type="ECO:0000256" key="14">
    <source>
        <dbReference type="ARBA" id="ARBA00023157"/>
    </source>
</evidence>
<keyword evidence="15 16" id="KW-0326">Glycosidase</keyword>
<dbReference type="InterPro" id="IPR013785">
    <property type="entry name" value="Aldolase_TIM"/>
</dbReference>
<keyword evidence="14 16" id="KW-1015">Disulfide bond</keyword>
<gene>
    <name evidence="19" type="ORF">FSB_LOCUS12418</name>
</gene>
<dbReference type="InterPro" id="IPR041233">
    <property type="entry name" value="Melibiase_C"/>
</dbReference>
<evidence type="ECO:0000256" key="13">
    <source>
        <dbReference type="ARBA" id="ARBA00023136"/>
    </source>
</evidence>
<dbReference type="PANTHER" id="PTHR48041">
    <property type="entry name" value="ABC TRANSPORTER G FAMILY MEMBER 28"/>
    <property type="match status" value="1"/>
</dbReference>
<dbReference type="Gene3D" id="2.60.40.1180">
    <property type="entry name" value="Golgi alpha-mannosidase II"/>
    <property type="match status" value="1"/>
</dbReference>
<keyword evidence="11" id="KW-0067">ATP-binding</keyword>
<dbReference type="CDD" id="cd14792">
    <property type="entry name" value="GH27"/>
    <property type="match status" value="1"/>
</dbReference>